<comment type="similarity">
    <text evidence="8">Belongs to the protein kinase superfamily.</text>
</comment>
<proteinExistence type="inferred from homology"/>
<feature type="binding site" evidence="7">
    <location>
        <position position="266"/>
    </location>
    <ligand>
        <name>ATP</name>
        <dbReference type="ChEBI" id="CHEBI:30616"/>
    </ligand>
</feature>
<keyword evidence="6 7" id="KW-0067">ATP-binding</keyword>
<dbReference type="SMART" id="SM00220">
    <property type="entry name" value="S_TKc"/>
    <property type="match status" value="1"/>
</dbReference>
<dbReference type="GO" id="GO:0004674">
    <property type="term" value="F:protein serine/threonine kinase activity"/>
    <property type="evidence" value="ECO:0007669"/>
    <property type="project" value="UniProtKB-KW"/>
</dbReference>
<dbReference type="SUPFAM" id="SSF56112">
    <property type="entry name" value="Protein kinase-like (PK-like)"/>
    <property type="match status" value="1"/>
</dbReference>
<dbReference type="AlphaFoldDB" id="A0AAD1TK94"/>
<gene>
    <name evidence="11" type="ORF">PECUL_23A040154</name>
</gene>
<keyword evidence="4 7" id="KW-0547">Nucleotide-binding</keyword>
<dbReference type="Gene3D" id="3.30.200.20">
    <property type="entry name" value="Phosphorylase Kinase, domain 1"/>
    <property type="match status" value="1"/>
</dbReference>
<evidence type="ECO:0000256" key="3">
    <source>
        <dbReference type="ARBA" id="ARBA00022679"/>
    </source>
</evidence>
<protein>
    <submittedName>
        <fullName evidence="11">Kinase C delta type-like</fullName>
    </submittedName>
</protein>
<keyword evidence="2" id="KW-0597">Phosphoprotein</keyword>
<dbReference type="PROSITE" id="PS00108">
    <property type="entry name" value="PROTEIN_KINASE_ST"/>
    <property type="match status" value="1"/>
</dbReference>
<name>A0AAD1TK94_PELCU</name>
<dbReference type="Pfam" id="PF00069">
    <property type="entry name" value="Pkinase"/>
    <property type="match status" value="1"/>
</dbReference>
<dbReference type="Proteomes" id="UP001295444">
    <property type="component" value="Chromosome 13"/>
</dbReference>
<keyword evidence="1 8" id="KW-0723">Serine/threonine-protein kinase</keyword>
<feature type="domain" description="Protein kinase" evidence="10">
    <location>
        <begin position="233"/>
        <end position="464"/>
    </location>
</feature>
<evidence type="ECO:0000313" key="11">
    <source>
        <dbReference type="EMBL" id="CAH2326996.1"/>
    </source>
</evidence>
<keyword evidence="5 11" id="KW-0418">Kinase</keyword>
<evidence type="ECO:0000313" key="12">
    <source>
        <dbReference type="Proteomes" id="UP001295444"/>
    </source>
</evidence>
<feature type="compositionally biased region" description="Basic and acidic residues" evidence="9">
    <location>
        <begin position="52"/>
        <end position="75"/>
    </location>
</feature>
<dbReference type="PROSITE" id="PS50011">
    <property type="entry name" value="PROTEIN_KINASE_DOM"/>
    <property type="match status" value="1"/>
</dbReference>
<keyword evidence="3" id="KW-0808">Transferase</keyword>
<reference evidence="11" key="1">
    <citation type="submission" date="2022-03" db="EMBL/GenBank/DDBJ databases">
        <authorList>
            <person name="Alioto T."/>
            <person name="Alioto T."/>
            <person name="Gomez Garrido J."/>
        </authorList>
    </citation>
    <scope>NUCLEOTIDE SEQUENCE</scope>
</reference>
<evidence type="ECO:0000256" key="6">
    <source>
        <dbReference type="ARBA" id="ARBA00022840"/>
    </source>
</evidence>
<dbReference type="InterPro" id="IPR008271">
    <property type="entry name" value="Ser/Thr_kinase_AS"/>
</dbReference>
<keyword evidence="12" id="KW-1185">Reference proteome</keyword>
<dbReference type="InterPro" id="IPR000719">
    <property type="entry name" value="Prot_kinase_dom"/>
</dbReference>
<evidence type="ECO:0000259" key="10">
    <source>
        <dbReference type="PROSITE" id="PS50011"/>
    </source>
</evidence>
<evidence type="ECO:0000256" key="2">
    <source>
        <dbReference type="ARBA" id="ARBA00022553"/>
    </source>
</evidence>
<dbReference type="GO" id="GO:0005524">
    <property type="term" value="F:ATP binding"/>
    <property type="evidence" value="ECO:0007669"/>
    <property type="project" value="UniProtKB-UniRule"/>
</dbReference>
<feature type="region of interest" description="Disordered" evidence="9">
    <location>
        <begin position="1"/>
        <end position="210"/>
    </location>
</feature>
<feature type="compositionally biased region" description="Basic residues" evidence="9">
    <location>
        <begin position="1"/>
        <end position="10"/>
    </location>
</feature>
<dbReference type="EMBL" id="OW240924">
    <property type="protein sequence ID" value="CAH2326996.1"/>
    <property type="molecule type" value="Genomic_DNA"/>
</dbReference>
<dbReference type="InterPro" id="IPR045270">
    <property type="entry name" value="STKc_AGC"/>
</dbReference>
<dbReference type="Gene3D" id="1.10.510.10">
    <property type="entry name" value="Transferase(Phosphotransferase) domain 1"/>
    <property type="match status" value="1"/>
</dbReference>
<dbReference type="CDD" id="cd05123">
    <property type="entry name" value="STKc_AGC"/>
    <property type="match status" value="1"/>
</dbReference>
<dbReference type="InterPro" id="IPR011009">
    <property type="entry name" value="Kinase-like_dom_sf"/>
</dbReference>
<accession>A0AAD1TK94</accession>
<evidence type="ECO:0000256" key="8">
    <source>
        <dbReference type="RuleBase" id="RU000304"/>
    </source>
</evidence>
<sequence length="464" mass="53179">MKRTRKRSHKKTEVSQENSDELKIKYRKLSNGSKEQEQRISPGHSRKKRSRSCNEQDIERGREPKRRLLAEERIRYHGQKRSRTSSHDEEEQVMQKRAKLSKSPKLGQKSERKSAVKSDQTSPPRKQALKRSREYHHGEQLMQKRPKLSSSSNQVLKRSREYDEEDKEQVRQKKIKISSGKQEEEKRHKQEIGEKKRFKKENKSTSDDECVAGVSGQSVVEPKKSLPLSFTGYRFHKVLGQGSYGKVVLASTKDTGQVVAIKVIKKDKVKEKTIQKEERILQMASGSPFLCQGLAAFQTQEEASLVMEYVPGGSLRSYMAGKECLPMGEARFFSSNLVCGIQYLHSRGILHRDLKPDNILLCANGYLKIADFGLSAENIFTDTTTRGRAGTLNYMAPEVLSNNPYGQSADWWSFGVILCRMITGQFPFNTKLSRQEYIEEVLNINPRYPTWLCSNPADLLDKVR</sequence>
<evidence type="ECO:0000256" key="1">
    <source>
        <dbReference type="ARBA" id="ARBA00022527"/>
    </source>
</evidence>
<organism evidence="11 12">
    <name type="scientific">Pelobates cultripes</name>
    <name type="common">Western spadefoot toad</name>
    <dbReference type="NCBI Taxonomy" id="61616"/>
    <lineage>
        <taxon>Eukaryota</taxon>
        <taxon>Metazoa</taxon>
        <taxon>Chordata</taxon>
        <taxon>Craniata</taxon>
        <taxon>Vertebrata</taxon>
        <taxon>Euteleostomi</taxon>
        <taxon>Amphibia</taxon>
        <taxon>Batrachia</taxon>
        <taxon>Anura</taxon>
        <taxon>Pelobatoidea</taxon>
        <taxon>Pelobatidae</taxon>
        <taxon>Pelobates</taxon>
    </lineage>
</organism>
<dbReference type="InterPro" id="IPR017441">
    <property type="entry name" value="Protein_kinase_ATP_BS"/>
</dbReference>
<feature type="compositionally biased region" description="Basic and acidic residues" evidence="9">
    <location>
        <begin position="181"/>
        <end position="206"/>
    </location>
</feature>
<dbReference type="PROSITE" id="PS00107">
    <property type="entry name" value="PROTEIN_KINASE_ATP"/>
    <property type="match status" value="1"/>
</dbReference>
<dbReference type="FunFam" id="1.10.510.10:FF:000571">
    <property type="entry name" value="Maternal embryonic leucine zipper kinase"/>
    <property type="match status" value="1"/>
</dbReference>
<evidence type="ECO:0000256" key="7">
    <source>
        <dbReference type="PROSITE-ProRule" id="PRU10141"/>
    </source>
</evidence>
<dbReference type="PANTHER" id="PTHR24351">
    <property type="entry name" value="RIBOSOMAL PROTEIN S6 KINASE"/>
    <property type="match status" value="1"/>
</dbReference>
<evidence type="ECO:0000256" key="9">
    <source>
        <dbReference type="SAM" id="MobiDB-lite"/>
    </source>
</evidence>
<evidence type="ECO:0000256" key="5">
    <source>
        <dbReference type="ARBA" id="ARBA00022777"/>
    </source>
</evidence>
<evidence type="ECO:0000256" key="4">
    <source>
        <dbReference type="ARBA" id="ARBA00022741"/>
    </source>
</evidence>